<dbReference type="RefSeq" id="WP_179821092.1">
    <property type="nucleotide sequence ID" value="NZ_JACCFS010000001.1"/>
</dbReference>
<organism evidence="2 3">
    <name type="scientific">Nocardiopsis aegyptia</name>
    <dbReference type="NCBI Taxonomy" id="220378"/>
    <lineage>
        <taxon>Bacteria</taxon>
        <taxon>Bacillati</taxon>
        <taxon>Actinomycetota</taxon>
        <taxon>Actinomycetes</taxon>
        <taxon>Streptosporangiales</taxon>
        <taxon>Nocardiopsidaceae</taxon>
        <taxon>Nocardiopsis</taxon>
    </lineage>
</organism>
<accession>A0A7Z0J8F7</accession>
<dbReference type="EMBL" id="JACCFS010000001">
    <property type="protein sequence ID" value="NYJ33063.1"/>
    <property type="molecule type" value="Genomic_DNA"/>
</dbReference>
<evidence type="ECO:0000313" key="2">
    <source>
        <dbReference type="EMBL" id="NYJ33063.1"/>
    </source>
</evidence>
<evidence type="ECO:0000256" key="1">
    <source>
        <dbReference type="SAM" id="MobiDB-lite"/>
    </source>
</evidence>
<sequence length="188" mass="20465">MPVYNTHERHLDASPEEVGALLDTLASDDDRLWPHGAWPAVVLDGPLAVGAAGGHGPVRYTVEEYVPGHWLRLRFGGPRGFDGFHEFTVRPDPRGGTVLAHLLAMRTHGPALVSWPLVFRPLHDALLEDLLDRAETAVAGSVRTPARWSPWARLLRALLGRGARTAAPSRTTPESRSSSEGRPATADR</sequence>
<comment type="caution">
    <text evidence="2">The sequence shown here is derived from an EMBL/GenBank/DDBJ whole genome shotgun (WGS) entry which is preliminary data.</text>
</comment>
<name>A0A7Z0J8F7_9ACTN</name>
<gene>
    <name evidence="2" type="ORF">HNR10_000944</name>
</gene>
<proteinExistence type="predicted"/>
<evidence type="ECO:0000313" key="3">
    <source>
        <dbReference type="Proteomes" id="UP000572051"/>
    </source>
</evidence>
<evidence type="ECO:0008006" key="4">
    <source>
        <dbReference type="Google" id="ProtNLM"/>
    </source>
</evidence>
<reference evidence="2 3" key="1">
    <citation type="submission" date="2020-07" db="EMBL/GenBank/DDBJ databases">
        <title>Sequencing the genomes of 1000 actinobacteria strains.</title>
        <authorList>
            <person name="Klenk H.-P."/>
        </authorList>
    </citation>
    <scope>NUCLEOTIDE SEQUENCE [LARGE SCALE GENOMIC DNA]</scope>
    <source>
        <strain evidence="2 3">DSM 44442</strain>
    </source>
</reference>
<feature type="region of interest" description="Disordered" evidence="1">
    <location>
        <begin position="163"/>
        <end position="188"/>
    </location>
</feature>
<protein>
    <recommendedName>
        <fullName evidence="4">SRPBCC family protein</fullName>
    </recommendedName>
</protein>
<dbReference type="InterPro" id="IPR023393">
    <property type="entry name" value="START-like_dom_sf"/>
</dbReference>
<feature type="compositionally biased region" description="Low complexity" evidence="1">
    <location>
        <begin position="163"/>
        <end position="180"/>
    </location>
</feature>
<dbReference type="Proteomes" id="UP000572051">
    <property type="component" value="Unassembled WGS sequence"/>
</dbReference>
<dbReference type="Gene3D" id="3.30.530.20">
    <property type="match status" value="1"/>
</dbReference>
<keyword evidence="3" id="KW-1185">Reference proteome</keyword>
<dbReference type="AlphaFoldDB" id="A0A7Z0J8F7"/>
<dbReference type="SUPFAM" id="SSF55961">
    <property type="entry name" value="Bet v1-like"/>
    <property type="match status" value="1"/>
</dbReference>